<evidence type="ECO:0000259" key="7">
    <source>
        <dbReference type="PROSITE" id="PS50887"/>
    </source>
</evidence>
<evidence type="ECO:0000256" key="4">
    <source>
        <dbReference type="ARBA" id="ARBA00023136"/>
    </source>
</evidence>
<dbReference type="CDD" id="cd01949">
    <property type="entry name" value="GGDEF"/>
    <property type="match status" value="1"/>
</dbReference>
<dbReference type="EMBL" id="FNVQ01000001">
    <property type="protein sequence ID" value="SEF98167.1"/>
    <property type="molecule type" value="Genomic_DNA"/>
</dbReference>
<dbReference type="Pfam" id="PF00990">
    <property type="entry name" value="GGDEF"/>
    <property type="match status" value="1"/>
</dbReference>
<dbReference type="GO" id="GO:0016020">
    <property type="term" value="C:membrane"/>
    <property type="evidence" value="ECO:0007669"/>
    <property type="project" value="UniProtKB-SubCell"/>
</dbReference>
<dbReference type="InterPro" id="IPR006189">
    <property type="entry name" value="CHASE_dom"/>
</dbReference>
<feature type="domain" description="CHASE" evidence="6">
    <location>
        <begin position="97"/>
        <end position="189"/>
    </location>
</feature>
<keyword evidence="4 5" id="KW-0472">Membrane</keyword>
<sequence length="439" mass="47621">MAIIAVVGAGVAITESVQRMVSDRTYQVLRIEALGTIAQLRARIESEINSVLFLSHGLISYVTIHPEIEPPQWKALAREIVGNSQYVRNIGLAPDNVLLFMYPLEGNEAAIGLDYEKNEQQWPAVSAAIDARKMVLAGPLTLIQGGNGLIARTPIYSDAIVTGTDQYWGLASVVIDSDALFKSAGLDRVINGYQIAIRGKDGKGAEGEVFYGDPAVFDAPLVQMSIEFPNGNWVVGAVPAENASPVWMNTGLVRVLAYGILAVLVSLLIALVRLYHNSHGEAMHDALTGLPNRRLMLERVNQLIALHDRTGLNFTLYFIDLNEFKPVNDRYGHLAGDALLKTVGQRLSAVIRGSDTVARTGGDEFMLLQAGVGKPADAQNVIGKLQEALQEPMVYRGVEVNISAAVGYAVFPADAQGLDELIRVADDRMYTAKKVSRSR</sequence>
<dbReference type="SUPFAM" id="SSF55073">
    <property type="entry name" value="Nucleotide cyclase"/>
    <property type="match status" value="1"/>
</dbReference>
<evidence type="ECO:0000256" key="5">
    <source>
        <dbReference type="SAM" id="Phobius"/>
    </source>
</evidence>
<dbReference type="SMART" id="SM00267">
    <property type="entry name" value="GGDEF"/>
    <property type="match status" value="1"/>
</dbReference>
<dbReference type="SMART" id="SM01079">
    <property type="entry name" value="CHASE"/>
    <property type="match status" value="1"/>
</dbReference>
<dbReference type="Gene3D" id="3.30.450.350">
    <property type="entry name" value="CHASE domain"/>
    <property type="match status" value="1"/>
</dbReference>
<dbReference type="NCBIfam" id="TIGR00254">
    <property type="entry name" value="GGDEF"/>
    <property type="match status" value="1"/>
</dbReference>
<dbReference type="InterPro" id="IPR052163">
    <property type="entry name" value="DGC-Regulatory_Protein"/>
</dbReference>
<dbReference type="OrthoDB" id="9812260at2"/>
<dbReference type="InterPro" id="IPR042240">
    <property type="entry name" value="CHASE_sf"/>
</dbReference>
<reference evidence="8 9" key="1">
    <citation type="submission" date="2016-10" db="EMBL/GenBank/DDBJ databases">
        <authorList>
            <person name="de Groot N.N."/>
        </authorList>
    </citation>
    <scope>NUCLEOTIDE SEQUENCE [LARGE SCALE GENOMIC DNA]</scope>
    <source>
        <strain evidence="8 9">DSM 22012</strain>
    </source>
</reference>
<keyword evidence="9" id="KW-1185">Reference proteome</keyword>
<evidence type="ECO:0000256" key="1">
    <source>
        <dbReference type="ARBA" id="ARBA00004370"/>
    </source>
</evidence>
<feature type="transmembrane region" description="Helical" evidence="5">
    <location>
        <begin position="255"/>
        <end position="275"/>
    </location>
</feature>
<dbReference type="PANTHER" id="PTHR46663:SF2">
    <property type="entry name" value="GGDEF DOMAIN-CONTAINING PROTEIN"/>
    <property type="match status" value="1"/>
</dbReference>
<dbReference type="PROSITE" id="PS50887">
    <property type="entry name" value="GGDEF"/>
    <property type="match status" value="1"/>
</dbReference>
<dbReference type="GO" id="GO:0003824">
    <property type="term" value="F:catalytic activity"/>
    <property type="evidence" value="ECO:0007669"/>
    <property type="project" value="UniProtKB-ARBA"/>
</dbReference>
<dbReference type="GO" id="GO:0007165">
    <property type="term" value="P:signal transduction"/>
    <property type="evidence" value="ECO:0007669"/>
    <property type="project" value="UniProtKB-ARBA"/>
</dbReference>
<dbReference type="PANTHER" id="PTHR46663">
    <property type="entry name" value="DIGUANYLATE CYCLASE DGCT-RELATED"/>
    <property type="match status" value="1"/>
</dbReference>
<keyword evidence="3 5" id="KW-1133">Transmembrane helix</keyword>
<evidence type="ECO:0000313" key="9">
    <source>
        <dbReference type="Proteomes" id="UP000236745"/>
    </source>
</evidence>
<dbReference type="InterPro" id="IPR043128">
    <property type="entry name" value="Rev_trsase/Diguanyl_cyclase"/>
</dbReference>
<protein>
    <submittedName>
        <fullName evidence="8">Diguanylate cyclase (GGDEF) domain-containing protein</fullName>
    </submittedName>
</protein>
<accession>A0A1H5WH68</accession>
<dbReference type="Proteomes" id="UP000236745">
    <property type="component" value="Unassembled WGS sequence"/>
</dbReference>
<keyword evidence="2 5" id="KW-0812">Transmembrane</keyword>
<evidence type="ECO:0000259" key="6">
    <source>
        <dbReference type="PROSITE" id="PS50839"/>
    </source>
</evidence>
<dbReference type="RefSeq" id="WP_104001970.1">
    <property type="nucleotide sequence ID" value="NZ_FNVQ01000001.1"/>
</dbReference>
<dbReference type="InterPro" id="IPR029787">
    <property type="entry name" value="Nucleotide_cyclase"/>
</dbReference>
<organism evidence="8 9">
    <name type="scientific">Marinobacterium lutimaris</name>
    <dbReference type="NCBI Taxonomy" id="568106"/>
    <lineage>
        <taxon>Bacteria</taxon>
        <taxon>Pseudomonadati</taxon>
        <taxon>Pseudomonadota</taxon>
        <taxon>Gammaproteobacteria</taxon>
        <taxon>Oceanospirillales</taxon>
        <taxon>Oceanospirillaceae</taxon>
        <taxon>Marinobacterium</taxon>
    </lineage>
</organism>
<gene>
    <name evidence="8" type="ORF">SAMN05444390_1011030</name>
</gene>
<dbReference type="Pfam" id="PF03924">
    <property type="entry name" value="CHASE"/>
    <property type="match status" value="1"/>
</dbReference>
<dbReference type="InterPro" id="IPR000160">
    <property type="entry name" value="GGDEF_dom"/>
</dbReference>
<proteinExistence type="predicted"/>
<evidence type="ECO:0000256" key="2">
    <source>
        <dbReference type="ARBA" id="ARBA00022692"/>
    </source>
</evidence>
<dbReference type="Gene3D" id="3.30.70.270">
    <property type="match status" value="1"/>
</dbReference>
<comment type="subcellular location">
    <subcellularLocation>
        <location evidence="1">Membrane</location>
    </subcellularLocation>
</comment>
<name>A0A1H5WH68_9GAMM</name>
<feature type="domain" description="GGDEF" evidence="7">
    <location>
        <begin position="312"/>
        <end position="439"/>
    </location>
</feature>
<dbReference type="PROSITE" id="PS50839">
    <property type="entry name" value="CHASE"/>
    <property type="match status" value="1"/>
</dbReference>
<evidence type="ECO:0000313" key="8">
    <source>
        <dbReference type="EMBL" id="SEF98167.1"/>
    </source>
</evidence>
<evidence type="ECO:0000256" key="3">
    <source>
        <dbReference type="ARBA" id="ARBA00022989"/>
    </source>
</evidence>
<dbReference type="AlphaFoldDB" id="A0A1H5WH68"/>